<reference evidence="2 3" key="1">
    <citation type="submission" date="2018-04" db="EMBL/GenBank/DDBJ databases">
        <authorList>
            <person name="Zhang X."/>
            <person name="Yuan J."/>
            <person name="Li F."/>
            <person name="Xiang J."/>
        </authorList>
    </citation>
    <scope>NUCLEOTIDE SEQUENCE [LARGE SCALE GENOMIC DNA]</scope>
    <source>
        <tissue evidence="2">Muscle</tissue>
    </source>
</reference>
<dbReference type="Gene3D" id="2.60.40.10">
    <property type="entry name" value="Immunoglobulins"/>
    <property type="match status" value="3"/>
</dbReference>
<dbReference type="EMBL" id="QCYY01001366">
    <property type="protein sequence ID" value="ROT78551.1"/>
    <property type="molecule type" value="Genomic_DNA"/>
</dbReference>
<keyword evidence="3" id="KW-1185">Reference proteome</keyword>
<dbReference type="SMART" id="SM00408">
    <property type="entry name" value="IGc2"/>
    <property type="match status" value="1"/>
</dbReference>
<dbReference type="SMART" id="SM00409">
    <property type="entry name" value="IG"/>
    <property type="match status" value="2"/>
</dbReference>
<sequence>MSLSTSYNINSTFNHDGRKLEVDMGDDLGLTSTSTLLLNVTREEDGTKVVCTATNPAQPDTPLSNSTTLVVHCNSGALRQHPQKHNFHTVNWRFKPHHHCWNKPSSRATIVFMAHSFSPNSPQGGEGGDPGALRPQLLELGTMGTPGAVGASLAKRCLHKMYPPEVLASLGYSIDLEKLKEGDDVYFTCSVKANPPASTITWYHEDTVQVQNVSMGVILSGESLVLQRVSRQRAGHYRCSATNPLATCVSQPVRLRIRYKPECLTSPTTYFIYDKPINVTCTVSAYPSVSYIQWQWNNSNELTKTPPVTESREKVSSQLTVFPTEGREDRVLSCWAVNEMGKQVKPCGFSVKVARK</sequence>
<protein>
    <submittedName>
        <fullName evidence="2">Putative hemicentin-2</fullName>
    </submittedName>
</protein>
<dbReference type="OrthoDB" id="6355172at2759"/>
<accession>A0A3R7QH00</accession>
<dbReference type="SUPFAM" id="SSF48726">
    <property type="entry name" value="Immunoglobulin"/>
    <property type="match status" value="3"/>
</dbReference>
<reference evidence="2 3" key="2">
    <citation type="submission" date="2019-01" db="EMBL/GenBank/DDBJ databases">
        <title>The decoding of complex shrimp genome reveals the adaptation for benthos swimmer, frequently molting mechanism and breeding impact on genome.</title>
        <authorList>
            <person name="Sun Y."/>
            <person name="Gao Y."/>
            <person name="Yu Y."/>
        </authorList>
    </citation>
    <scope>NUCLEOTIDE SEQUENCE [LARGE SCALE GENOMIC DNA]</scope>
    <source>
        <tissue evidence="2">Muscle</tissue>
    </source>
</reference>
<organism evidence="2 3">
    <name type="scientific">Penaeus vannamei</name>
    <name type="common">Whiteleg shrimp</name>
    <name type="synonym">Litopenaeus vannamei</name>
    <dbReference type="NCBI Taxonomy" id="6689"/>
    <lineage>
        <taxon>Eukaryota</taxon>
        <taxon>Metazoa</taxon>
        <taxon>Ecdysozoa</taxon>
        <taxon>Arthropoda</taxon>
        <taxon>Crustacea</taxon>
        <taxon>Multicrustacea</taxon>
        <taxon>Malacostraca</taxon>
        <taxon>Eumalacostraca</taxon>
        <taxon>Eucarida</taxon>
        <taxon>Decapoda</taxon>
        <taxon>Dendrobranchiata</taxon>
        <taxon>Penaeoidea</taxon>
        <taxon>Penaeidae</taxon>
        <taxon>Penaeus</taxon>
    </lineage>
</organism>
<dbReference type="PANTHER" id="PTHR23278:SF32">
    <property type="entry name" value="NEUROMUSCULIN, ISOFORM E"/>
    <property type="match status" value="1"/>
</dbReference>
<dbReference type="InterPro" id="IPR007110">
    <property type="entry name" value="Ig-like_dom"/>
</dbReference>
<evidence type="ECO:0000259" key="1">
    <source>
        <dbReference type="PROSITE" id="PS50835"/>
    </source>
</evidence>
<dbReference type="InterPro" id="IPR003598">
    <property type="entry name" value="Ig_sub2"/>
</dbReference>
<comment type="caution">
    <text evidence="2">The sequence shown here is derived from an EMBL/GenBank/DDBJ whole genome shotgun (WGS) entry which is preliminary data.</text>
</comment>
<evidence type="ECO:0000313" key="2">
    <source>
        <dbReference type="EMBL" id="ROT78551.1"/>
    </source>
</evidence>
<gene>
    <name evidence="2" type="ORF">C7M84_002727</name>
</gene>
<dbReference type="AlphaFoldDB" id="A0A3R7QH00"/>
<evidence type="ECO:0000313" key="3">
    <source>
        <dbReference type="Proteomes" id="UP000283509"/>
    </source>
</evidence>
<dbReference type="PROSITE" id="PS50835">
    <property type="entry name" value="IG_LIKE"/>
    <property type="match status" value="2"/>
</dbReference>
<dbReference type="InterPro" id="IPR013783">
    <property type="entry name" value="Ig-like_fold"/>
</dbReference>
<dbReference type="Pfam" id="PF13927">
    <property type="entry name" value="Ig_3"/>
    <property type="match status" value="1"/>
</dbReference>
<dbReference type="CDD" id="cd00096">
    <property type="entry name" value="Ig"/>
    <property type="match status" value="1"/>
</dbReference>
<feature type="domain" description="Ig-like" evidence="1">
    <location>
        <begin position="261"/>
        <end position="345"/>
    </location>
</feature>
<dbReference type="InterPro" id="IPR003599">
    <property type="entry name" value="Ig_sub"/>
</dbReference>
<feature type="domain" description="Ig-like" evidence="1">
    <location>
        <begin position="164"/>
        <end position="250"/>
    </location>
</feature>
<name>A0A3R7QH00_PENVA</name>
<dbReference type="PANTHER" id="PTHR23278">
    <property type="entry name" value="SIDESTEP PROTEIN"/>
    <property type="match status" value="1"/>
</dbReference>
<dbReference type="Proteomes" id="UP000283509">
    <property type="component" value="Unassembled WGS sequence"/>
</dbReference>
<proteinExistence type="predicted"/>
<dbReference type="InterPro" id="IPR036179">
    <property type="entry name" value="Ig-like_dom_sf"/>
</dbReference>